<evidence type="ECO:0000256" key="2">
    <source>
        <dbReference type="ARBA" id="ARBA00022801"/>
    </source>
</evidence>
<protein>
    <submittedName>
        <fullName evidence="4">SMP-30/gluconolactonase/LRE family protein</fullName>
    </submittedName>
</protein>
<dbReference type="InterPro" id="IPR051262">
    <property type="entry name" value="SMP-30/CGR1_Lactonase"/>
</dbReference>
<proteinExistence type="inferred from homology"/>
<feature type="domain" description="SMP-30/Gluconolactonase/LRE-like region" evidence="3">
    <location>
        <begin position="213"/>
        <end position="277"/>
    </location>
</feature>
<evidence type="ECO:0000313" key="4">
    <source>
        <dbReference type="EMBL" id="HJC25284.1"/>
    </source>
</evidence>
<comment type="similarity">
    <text evidence="1">Belongs to the SMP-30/CGR1 family.</text>
</comment>
<evidence type="ECO:0000313" key="5">
    <source>
        <dbReference type="Proteomes" id="UP000823891"/>
    </source>
</evidence>
<dbReference type="Proteomes" id="UP000823891">
    <property type="component" value="Unassembled WGS sequence"/>
</dbReference>
<dbReference type="Pfam" id="PF08450">
    <property type="entry name" value="SGL"/>
    <property type="match status" value="1"/>
</dbReference>
<dbReference type="Gene3D" id="2.120.10.30">
    <property type="entry name" value="TolB, C-terminal domain"/>
    <property type="match status" value="2"/>
</dbReference>
<dbReference type="InterPro" id="IPR013658">
    <property type="entry name" value="SGL"/>
</dbReference>
<dbReference type="GO" id="GO:0016787">
    <property type="term" value="F:hydrolase activity"/>
    <property type="evidence" value="ECO:0007669"/>
    <property type="project" value="UniProtKB-KW"/>
</dbReference>
<gene>
    <name evidence="4" type="ORF">H9761_16540</name>
</gene>
<dbReference type="AlphaFoldDB" id="A0A9D2NJ20"/>
<dbReference type="PANTHER" id="PTHR47572:SF4">
    <property type="entry name" value="LACTONASE DRP35"/>
    <property type="match status" value="1"/>
</dbReference>
<evidence type="ECO:0000256" key="1">
    <source>
        <dbReference type="ARBA" id="ARBA00008853"/>
    </source>
</evidence>
<sequence length="329" mass="36795">MQTSRLFSILPDYICTPDGMEIDQYGNLVLSCPNYADENLSGCVVKIDREGNVRKWFDVPVLEDTGVARNMGIAFDRDYNLYLCDNQGWTEKEDVLFKGRVLRIKADDDGNILDFSVVACGMEHPNGIRVRGDYMYVTQSYLHPVKHESGKLVSCVYRFGLDEKNIRITNTLEDPHILTTFITENPDCQYGADGIAFDRDGNLYVGNFGDGAVYRITFREDGSVLENRLFARDFSQLESTDGMIFDERGNLYVADFCANAIARITPDGRVERIAQSPDSDGLHGELNQPGEPILWDGRLIASCFDLVTGPGKVNTGHSMPATLAQLELE</sequence>
<dbReference type="PANTHER" id="PTHR47572">
    <property type="entry name" value="LIPOPROTEIN-RELATED"/>
    <property type="match status" value="1"/>
</dbReference>
<dbReference type="InterPro" id="IPR011042">
    <property type="entry name" value="6-blade_b-propeller_TolB-like"/>
</dbReference>
<reference evidence="4" key="1">
    <citation type="journal article" date="2021" name="PeerJ">
        <title>Extensive microbial diversity within the chicken gut microbiome revealed by metagenomics and culture.</title>
        <authorList>
            <person name="Gilroy R."/>
            <person name="Ravi A."/>
            <person name="Getino M."/>
            <person name="Pursley I."/>
            <person name="Horton D.L."/>
            <person name="Alikhan N.F."/>
            <person name="Baker D."/>
            <person name="Gharbi K."/>
            <person name="Hall N."/>
            <person name="Watson M."/>
            <person name="Adriaenssens E.M."/>
            <person name="Foster-Nyarko E."/>
            <person name="Jarju S."/>
            <person name="Secka A."/>
            <person name="Antonio M."/>
            <person name="Oren A."/>
            <person name="Chaudhuri R.R."/>
            <person name="La Ragione R."/>
            <person name="Hildebrand F."/>
            <person name="Pallen M.J."/>
        </authorList>
    </citation>
    <scope>NUCLEOTIDE SEQUENCE</scope>
    <source>
        <strain evidence="4">USAMLcec2-132</strain>
    </source>
</reference>
<reference evidence="4" key="2">
    <citation type="submission" date="2021-04" db="EMBL/GenBank/DDBJ databases">
        <authorList>
            <person name="Gilroy R."/>
        </authorList>
    </citation>
    <scope>NUCLEOTIDE SEQUENCE</scope>
    <source>
        <strain evidence="4">USAMLcec2-132</strain>
    </source>
</reference>
<keyword evidence="2" id="KW-0378">Hydrolase</keyword>
<comment type="caution">
    <text evidence="4">The sequence shown here is derived from an EMBL/GenBank/DDBJ whole genome shotgun (WGS) entry which is preliminary data.</text>
</comment>
<dbReference type="SUPFAM" id="SSF63829">
    <property type="entry name" value="Calcium-dependent phosphotriesterase"/>
    <property type="match status" value="1"/>
</dbReference>
<accession>A0A9D2NJ20</accession>
<dbReference type="EMBL" id="DWWS01000060">
    <property type="protein sequence ID" value="HJC25284.1"/>
    <property type="molecule type" value="Genomic_DNA"/>
</dbReference>
<evidence type="ECO:0000259" key="3">
    <source>
        <dbReference type="Pfam" id="PF08450"/>
    </source>
</evidence>
<organism evidence="4 5">
    <name type="scientific">Candidatus Eisenbergiella merdavium</name>
    <dbReference type="NCBI Taxonomy" id="2838551"/>
    <lineage>
        <taxon>Bacteria</taxon>
        <taxon>Bacillati</taxon>
        <taxon>Bacillota</taxon>
        <taxon>Clostridia</taxon>
        <taxon>Lachnospirales</taxon>
        <taxon>Lachnospiraceae</taxon>
        <taxon>Eisenbergiella</taxon>
    </lineage>
</organism>
<name>A0A9D2NJ20_9FIRM</name>